<keyword evidence="2" id="KW-1185">Reference proteome</keyword>
<dbReference type="Proteomes" id="UP000499080">
    <property type="component" value="Unassembled WGS sequence"/>
</dbReference>
<gene>
    <name evidence="1" type="ORF">AVEN_124739_1</name>
</gene>
<evidence type="ECO:0000313" key="1">
    <source>
        <dbReference type="EMBL" id="GBO31546.1"/>
    </source>
</evidence>
<protein>
    <submittedName>
        <fullName evidence="1">Uncharacterized protein</fullName>
    </submittedName>
</protein>
<accession>A0A4Y2W4S4</accession>
<name>A0A4Y2W4S4_ARAVE</name>
<dbReference type="EMBL" id="BGPR01054866">
    <property type="protein sequence ID" value="GBO31546.1"/>
    <property type="molecule type" value="Genomic_DNA"/>
</dbReference>
<evidence type="ECO:0000313" key="2">
    <source>
        <dbReference type="Proteomes" id="UP000499080"/>
    </source>
</evidence>
<reference evidence="1 2" key="1">
    <citation type="journal article" date="2019" name="Sci. Rep.">
        <title>Orb-weaving spider Araneus ventricosus genome elucidates the spidroin gene catalogue.</title>
        <authorList>
            <person name="Kono N."/>
            <person name="Nakamura H."/>
            <person name="Ohtoshi R."/>
            <person name="Moran D.A.P."/>
            <person name="Shinohara A."/>
            <person name="Yoshida Y."/>
            <person name="Fujiwara M."/>
            <person name="Mori M."/>
            <person name="Tomita M."/>
            <person name="Arakawa K."/>
        </authorList>
    </citation>
    <scope>NUCLEOTIDE SEQUENCE [LARGE SCALE GENOMIC DNA]</scope>
</reference>
<dbReference type="AlphaFoldDB" id="A0A4Y2W4S4"/>
<proteinExistence type="predicted"/>
<organism evidence="1 2">
    <name type="scientific">Araneus ventricosus</name>
    <name type="common">Orbweaver spider</name>
    <name type="synonym">Epeira ventricosa</name>
    <dbReference type="NCBI Taxonomy" id="182803"/>
    <lineage>
        <taxon>Eukaryota</taxon>
        <taxon>Metazoa</taxon>
        <taxon>Ecdysozoa</taxon>
        <taxon>Arthropoda</taxon>
        <taxon>Chelicerata</taxon>
        <taxon>Arachnida</taxon>
        <taxon>Araneae</taxon>
        <taxon>Araneomorphae</taxon>
        <taxon>Entelegynae</taxon>
        <taxon>Araneoidea</taxon>
        <taxon>Araneidae</taxon>
        <taxon>Araneus</taxon>
    </lineage>
</organism>
<comment type="caution">
    <text evidence="1">The sequence shown here is derived from an EMBL/GenBank/DDBJ whole genome shotgun (WGS) entry which is preliminary data.</text>
</comment>
<sequence length="104" mass="12138">MTLRSDRRWTAVYNRMHPSYLRRLPMSVVFGYSRNVLDDDNLGRRCRRELMTQLVKSSEGASLGILKQSVFGDLNQLCSVLLHKLQQNWAKGDFTRSFDNRADE</sequence>